<gene>
    <name evidence="2" type="ORF">AVEN_184779_1</name>
</gene>
<dbReference type="Proteomes" id="UP000499080">
    <property type="component" value="Unassembled WGS sequence"/>
</dbReference>
<proteinExistence type="predicted"/>
<evidence type="ECO:0000313" key="3">
    <source>
        <dbReference type="Proteomes" id="UP000499080"/>
    </source>
</evidence>
<reference evidence="2 3" key="1">
    <citation type="journal article" date="2019" name="Sci. Rep.">
        <title>Orb-weaving spider Araneus ventricosus genome elucidates the spidroin gene catalogue.</title>
        <authorList>
            <person name="Kono N."/>
            <person name="Nakamura H."/>
            <person name="Ohtoshi R."/>
            <person name="Moran D.A.P."/>
            <person name="Shinohara A."/>
            <person name="Yoshida Y."/>
            <person name="Fujiwara M."/>
            <person name="Mori M."/>
            <person name="Tomita M."/>
            <person name="Arakawa K."/>
        </authorList>
    </citation>
    <scope>NUCLEOTIDE SEQUENCE [LARGE SCALE GENOMIC DNA]</scope>
</reference>
<organism evidence="2 3">
    <name type="scientific">Araneus ventricosus</name>
    <name type="common">Orbweaver spider</name>
    <name type="synonym">Epeira ventricosa</name>
    <dbReference type="NCBI Taxonomy" id="182803"/>
    <lineage>
        <taxon>Eukaryota</taxon>
        <taxon>Metazoa</taxon>
        <taxon>Ecdysozoa</taxon>
        <taxon>Arthropoda</taxon>
        <taxon>Chelicerata</taxon>
        <taxon>Arachnida</taxon>
        <taxon>Araneae</taxon>
        <taxon>Araneomorphae</taxon>
        <taxon>Entelegynae</taxon>
        <taxon>Araneoidea</taxon>
        <taxon>Araneidae</taxon>
        <taxon>Araneus</taxon>
    </lineage>
</organism>
<comment type="caution">
    <text evidence="2">The sequence shown here is derived from an EMBL/GenBank/DDBJ whole genome shotgun (WGS) entry which is preliminary data.</text>
</comment>
<sequence>MPTTCASASDTARNQSNTCADYVLELHLRMESSAFSTVEAAQGLFLPPMPNADYIRQCFDTARNQATRVLDSEVMAVIEAKFEPDLNSQAYLLKLWADTNRSRWHRNEGQRMRRSRTPGRRRRGGMKRRWFLVPQDRNTR</sequence>
<feature type="compositionally biased region" description="Basic residues" evidence="1">
    <location>
        <begin position="112"/>
        <end position="126"/>
    </location>
</feature>
<protein>
    <submittedName>
        <fullName evidence="2">Uncharacterized protein</fullName>
    </submittedName>
</protein>
<dbReference type="AlphaFoldDB" id="A0A4Y2PC67"/>
<feature type="region of interest" description="Disordered" evidence="1">
    <location>
        <begin position="106"/>
        <end position="126"/>
    </location>
</feature>
<name>A0A4Y2PC67_ARAVE</name>
<evidence type="ECO:0000313" key="2">
    <source>
        <dbReference type="EMBL" id="GBN48659.1"/>
    </source>
</evidence>
<keyword evidence="3" id="KW-1185">Reference proteome</keyword>
<dbReference type="EMBL" id="BGPR01010906">
    <property type="protein sequence ID" value="GBN48659.1"/>
    <property type="molecule type" value="Genomic_DNA"/>
</dbReference>
<accession>A0A4Y2PC67</accession>
<evidence type="ECO:0000256" key="1">
    <source>
        <dbReference type="SAM" id="MobiDB-lite"/>
    </source>
</evidence>